<dbReference type="PANTHER" id="PTHR30523:SF32">
    <property type="entry name" value="PHOSPHOENOLPYRUVATE CARBOXYLASE"/>
    <property type="match status" value="1"/>
</dbReference>
<dbReference type="EMBL" id="JABXIY010000004">
    <property type="protein sequence ID" value="NVK95505.1"/>
    <property type="molecule type" value="Genomic_DNA"/>
</dbReference>
<dbReference type="InterPro" id="IPR015813">
    <property type="entry name" value="Pyrv/PenolPyrv_kinase-like_dom"/>
</dbReference>
<dbReference type="AlphaFoldDB" id="A0A850LDA7"/>
<sequence length="879" mass="97068">MPAAAETAPSADATVYAAEVHARLRLAWLRVLRRRAPVVARAIEGGAEFWDAAAYAEHLQAATIWFHLQQIMDENLAIREARQAERSGAARDVPGSFARALADADPDARREMRRLLAEAKLSVGPTITAHPTEAKRVSVMEIHRRIYRHLVQFESRRWSPQEETRLEQRLEMEIDLLWLTGELRMERPSLAAEIDWGLQFYRTSLIAAVPRLYERYRSAVEAEFGPGFPGTACLKFHSWIGGDRDGNPNVTAQVTRLALERSRDMMRGVYVTALDEIVQRLSLSDRLVPVPPAERAALERIVTRRADDPAACAQRNPNELFRQAAAAIAQSVEGSRYAHVADFIADLETLDRGLQAIDAGLLADLLVRPLIWQVNVFGFRAHTLDIRQNSEVVTRALHDLWQVTGEAPEPLSPAWSARLRAELGKPDLPYVNRARLGPEAAELMALLELMREIRTGADPQAIGPFILSMTRSADDLLAVYLLARYAGFGAERLPLKVVPLFETIEDLRAAPAILRDVLEVPVAARSLRDGSGQIEIMLGYSDSNKDGGFLCSTWSLDRAQRAITRALARSGLKPVFFHGRGGSVSRGGAPTERAIAAQPRGTLNGTLRLTEQGEVVTAKYANTGTAAAQLELLASSVLRHSAQPAFEAVDPEAEDVMETLSSLSQTRYQTLLQHPAFLDYFNQASPVNELALLRIGSRPARRFGAQSLADLRAIPWVFAWSQNRHMISSWYGFGSAVEDFCTVRGERGRAQLRRLFERVPLFRLIVDEVEKSLVLARLDIAEGYAALVSDRAGAEAIFARIGAEHGCSRQAIEMLTGQGNGVRFPNFLGRVARNDATLRAAHAAQIGLLGALRADPGQDRRIRLMQTMNCISAGLGWTG</sequence>
<comment type="function">
    <text evidence="1">Forms oxaloacetate, a four-carbon dicarboxylic acid source for the tricarboxylic acid cycle.</text>
</comment>
<evidence type="ECO:0000256" key="2">
    <source>
        <dbReference type="ARBA" id="ARBA00022419"/>
    </source>
</evidence>
<dbReference type="GO" id="GO:0008964">
    <property type="term" value="F:phosphoenolpyruvate carboxylase activity"/>
    <property type="evidence" value="ECO:0007669"/>
    <property type="project" value="InterPro"/>
</dbReference>
<dbReference type="Proteomes" id="UP000565723">
    <property type="component" value="Unassembled WGS sequence"/>
</dbReference>
<comment type="caution">
    <text evidence="4">The sequence shown here is derived from an EMBL/GenBank/DDBJ whole genome shotgun (WGS) entry which is preliminary data.</text>
</comment>
<accession>A0A850LDA7</accession>
<dbReference type="GO" id="GO:0006099">
    <property type="term" value="P:tricarboxylic acid cycle"/>
    <property type="evidence" value="ECO:0007669"/>
    <property type="project" value="InterPro"/>
</dbReference>
<dbReference type="OMA" id="GPTHRFI"/>
<protein>
    <recommendedName>
        <fullName evidence="2">Phosphoenolpyruvate carboxylase</fullName>
    </recommendedName>
</protein>
<evidence type="ECO:0000256" key="1">
    <source>
        <dbReference type="ARBA" id="ARBA00003670"/>
    </source>
</evidence>
<dbReference type="PROSITE" id="PS00393">
    <property type="entry name" value="PEPCASE_2"/>
    <property type="match status" value="1"/>
</dbReference>
<keyword evidence="4" id="KW-0670">Pyruvate</keyword>
<proteinExistence type="predicted"/>
<evidence type="ECO:0000313" key="5">
    <source>
        <dbReference type="Proteomes" id="UP000565723"/>
    </source>
</evidence>
<dbReference type="SUPFAM" id="SSF51621">
    <property type="entry name" value="Phosphoenolpyruvate/pyruvate domain"/>
    <property type="match status" value="1"/>
</dbReference>
<dbReference type="PRINTS" id="PR00150">
    <property type="entry name" value="PEPCARBXLASE"/>
</dbReference>
<reference evidence="4 5" key="1">
    <citation type="journal article" date="2020" name="Proc. Natl. Acad. Sci. U.S.A.">
        <title>Ecological drivers of bacterial community assembly in synthetic phycospheres.</title>
        <authorList>
            <person name="Fu H."/>
            <person name="Uchimiya M."/>
            <person name="Gore J."/>
            <person name="Moran M.A."/>
        </authorList>
    </citation>
    <scope>NUCLEOTIDE SEQUENCE [LARGE SCALE GENOMIC DNA]</scope>
    <source>
        <strain evidence="4">HF-Din03</strain>
    </source>
</reference>
<dbReference type="PANTHER" id="PTHR30523">
    <property type="entry name" value="PHOSPHOENOLPYRUVATE CARBOXYLASE"/>
    <property type="match status" value="1"/>
</dbReference>
<evidence type="ECO:0000256" key="3">
    <source>
        <dbReference type="PROSITE-ProRule" id="PRU10112"/>
    </source>
</evidence>
<dbReference type="RefSeq" id="WP_011047308.1">
    <property type="nucleotide sequence ID" value="NZ_CP076685.1"/>
</dbReference>
<dbReference type="InterPro" id="IPR033129">
    <property type="entry name" value="PEPCASE_His_AS"/>
</dbReference>
<dbReference type="Pfam" id="PF00311">
    <property type="entry name" value="PEPcase"/>
    <property type="match status" value="1"/>
</dbReference>
<feature type="active site" evidence="3">
    <location>
        <position position="545"/>
    </location>
</feature>
<organism evidence="4 5">
    <name type="scientific">Ruegeria pomeroyi</name>
    <dbReference type="NCBI Taxonomy" id="89184"/>
    <lineage>
        <taxon>Bacteria</taxon>
        <taxon>Pseudomonadati</taxon>
        <taxon>Pseudomonadota</taxon>
        <taxon>Alphaproteobacteria</taxon>
        <taxon>Rhodobacterales</taxon>
        <taxon>Roseobacteraceae</taxon>
        <taxon>Ruegeria</taxon>
    </lineage>
</organism>
<evidence type="ECO:0000313" key="4">
    <source>
        <dbReference type="EMBL" id="NVK95505.1"/>
    </source>
</evidence>
<dbReference type="Gene3D" id="1.20.1440.90">
    <property type="entry name" value="Phosphoenolpyruvate/pyruvate domain"/>
    <property type="match status" value="1"/>
</dbReference>
<dbReference type="GO" id="GO:0005829">
    <property type="term" value="C:cytosol"/>
    <property type="evidence" value="ECO:0007669"/>
    <property type="project" value="TreeGrafter"/>
</dbReference>
<name>A0A850LDA7_9RHOB</name>
<dbReference type="InterPro" id="IPR021135">
    <property type="entry name" value="PEP_COase"/>
</dbReference>
<dbReference type="GO" id="GO:0015977">
    <property type="term" value="P:carbon fixation"/>
    <property type="evidence" value="ECO:0007669"/>
    <property type="project" value="InterPro"/>
</dbReference>
<gene>
    <name evidence="4" type="ORF">HW564_01130</name>
</gene>